<dbReference type="STRING" id="361077.A0A151Z3X4"/>
<feature type="coiled-coil region" evidence="1">
    <location>
        <begin position="54"/>
        <end position="81"/>
    </location>
</feature>
<comment type="caution">
    <text evidence="3">The sequence shown here is derived from an EMBL/GenBank/DDBJ whole genome shotgun (WGS) entry which is preliminary data.</text>
</comment>
<dbReference type="InParanoid" id="A0A151Z3X4"/>
<dbReference type="Pfam" id="PF04212">
    <property type="entry name" value="MIT"/>
    <property type="match status" value="1"/>
</dbReference>
<keyword evidence="1" id="KW-0175">Coiled coil</keyword>
<protein>
    <submittedName>
        <fullName evidence="3">Microtubule interacting and transport domain-containing protein (MIT)</fullName>
    </submittedName>
</protein>
<proteinExistence type="predicted"/>
<evidence type="ECO:0000259" key="2">
    <source>
        <dbReference type="SMART" id="SM00745"/>
    </source>
</evidence>
<name>A0A151Z3X4_TIELA</name>
<reference evidence="3 4" key="1">
    <citation type="submission" date="2015-12" db="EMBL/GenBank/DDBJ databases">
        <title>Dictyostelia acquired genes for synthesis and detection of signals that induce cell-type specialization by lateral gene transfer from prokaryotes.</title>
        <authorList>
            <person name="Gloeckner G."/>
            <person name="Schaap P."/>
        </authorList>
    </citation>
    <scope>NUCLEOTIDE SEQUENCE [LARGE SCALE GENOMIC DNA]</scope>
    <source>
        <strain evidence="3 4">TK</strain>
    </source>
</reference>
<evidence type="ECO:0000313" key="3">
    <source>
        <dbReference type="EMBL" id="KYQ88666.1"/>
    </source>
</evidence>
<dbReference type="Proteomes" id="UP000076078">
    <property type="component" value="Unassembled WGS sequence"/>
</dbReference>
<dbReference type="Gene3D" id="3.30.870.30">
    <property type="entry name" value="MITD, C-terminal phospholipase D-like domain"/>
    <property type="match status" value="1"/>
</dbReference>
<dbReference type="InterPro" id="IPR052817">
    <property type="entry name" value="MIT_domain_contain_protein1"/>
</dbReference>
<dbReference type="InterPro" id="IPR036181">
    <property type="entry name" value="MIT_dom_sf"/>
</dbReference>
<dbReference type="PANTHER" id="PTHR21222:SF1">
    <property type="entry name" value="MIT DOMAIN-CONTAINING PROTEIN 1"/>
    <property type="match status" value="1"/>
</dbReference>
<organism evidence="3 4">
    <name type="scientific">Tieghemostelium lacteum</name>
    <name type="common">Slime mold</name>
    <name type="synonym">Dictyostelium lacteum</name>
    <dbReference type="NCBI Taxonomy" id="361077"/>
    <lineage>
        <taxon>Eukaryota</taxon>
        <taxon>Amoebozoa</taxon>
        <taxon>Evosea</taxon>
        <taxon>Eumycetozoa</taxon>
        <taxon>Dictyostelia</taxon>
        <taxon>Dictyosteliales</taxon>
        <taxon>Raperosteliaceae</taxon>
        <taxon>Tieghemostelium</taxon>
    </lineage>
</organism>
<evidence type="ECO:0000313" key="4">
    <source>
        <dbReference type="Proteomes" id="UP000076078"/>
    </source>
</evidence>
<dbReference type="Gene3D" id="1.20.58.80">
    <property type="entry name" value="Phosphotransferase system, lactose/cellobiose-type IIA subunit"/>
    <property type="match status" value="1"/>
</dbReference>
<dbReference type="PANTHER" id="PTHR21222">
    <property type="entry name" value="MIT DOMAIN-CONTAINING PROTEIN 1"/>
    <property type="match status" value="1"/>
</dbReference>
<keyword evidence="4" id="KW-1185">Reference proteome</keyword>
<dbReference type="SUPFAM" id="SSF116846">
    <property type="entry name" value="MIT domain"/>
    <property type="match status" value="1"/>
</dbReference>
<dbReference type="InterPro" id="IPR038113">
    <property type="entry name" value="MITD1_C_sf"/>
</dbReference>
<dbReference type="OMA" id="YIRTRHQ"/>
<dbReference type="SMART" id="SM00745">
    <property type="entry name" value="MIT"/>
    <property type="match status" value="1"/>
</dbReference>
<dbReference type="OrthoDB" id="19553at2759"/>
<gene>
    <name evidence="3" type="ORF">DLAC_10843</name>
</gene>
<accession>A0A151Z3X4</accession>
<evidence type="ECO:0000256" key="1">
    <source>
        <dbReference type="SAM" id="Coils"/>
    </source>
</evidence>
<dbReference type="InterPro" id="IPR032341">
    <property type="entry name" value="MITD1_C"/>
</dbReference>
<sequence>MGDTTNLLKQSYTLIQQAALNDRSGNWSEALRLYLTGIEGFISALKIEKNERVKMTLKLKMNEYLNRCEQLKELQKQQQQLPSCNTCITSPTSPTSLLPPMPVKLSPNTSLQFPTPPSQLPINDNISSSHNSSNLDLLLPSVPTFDPRPSAPIVTPYVPNPTKSTESGGTGKITLVKSLKIKNGSTGCSYEQLFGEYLIGASAIKIDDPYIRTKHQCDNFIKFCELVVKKNCTYNEQQRSHTYKPIFITLSTSFDSPTQEDELKLLFKQMKEDFVPFNVTFNFQFSKTLHDRVIEVSNGYKIKLGRGLDFYQKPSSKYCIGSHDDNFRATLETSVDIFKGD</sequence>
<dbReference type="EMBL" id="LODT01000049">
    <property type="protein sequence ID" value="KYQ88666.1"/>
    <property type="molecule type" value="Genomic_DNA"/>
</dbReference>
<feature type="domain" description="MIT" evidence="2">
    <location>
        <begin position="4"/>
        <end position="81"/>
    </location>
</feature>
<dbReference type="Pfam" id="PF16565">
    <property type="entry name" value="MIT_C"/>
    <property type="match status" value="1"/>
</dbReference>
<dbReference type="InterPro" id="IPR007330">
    <property type="entry name" value="MIT_dom"/>
</dbReference>
<dbReference type="AlphaFoldDB" id="A0A151Z3X4"/>